<dbReference type="Proteomes" id="UP000324705">
    <property type="component" value="Chromosome 2B"/>
</dbReference>
<reference evidence="1 2" key="1">
    <citation type="submission" date="2017-09" db="EMBL/GenBank/DDBJ databases">
        <authorList>
            <consortium name="International Durum Wheat Genome Sequencing Consortium (IDWGSC)"/>
            <person name="Milanesi L."/>
        </authorList>
    </citation>
    <scope>NUCLEOTIDE SEQUENCE [LARGE SCALE GENOMIC DNA]</scope>
    <source>
        <strain evidence="2">cv. Svevo</strain>
    </source>
</reference>
<evidence type="ECO:0000313" key="1">
    <source>
        <dbReference type="EMBL" id="VAH53490.1"/>
    </source>
</evidence>
<dbReference type="OMA" id="WSDSFHR"/>
<proteinExistence type="predicted"/>
<gene>
    <name evidence="1" type="ORF">TRITD_2Bv1G244520</name>
</gene>
<sequence>MEGSGSESFTSRSVNPKLIPYAPEEEMTVRLALRRSREEARARQWSDSFRQESIAFDQMALGVSSLPHRRRWPAGLGCGGFGERCATPGVDDGGAAELAFGGWFGAAIASGEVVRASVVIREEASASGCPAVALCRCRPRRRLPGQSTASHRTPCSGRSSS</sequence>
<protein>
    <submittedName>
        <fullName evidence="1">Uncharacterized protein</fullName>
    </submittedName>
</protein>
<organism evidence="1 2">
    <name type="scientific">Triticum turgidum subsp. durum</name>
    <name type="common">Durum wheat</name>
    <name type="synonym">Triticum durum</name>
    <dbReference type="NCBI Taxonomy" id="4567"/>
    <lineage>
        <taxon>Eukaryota</taxon>
        <taxon>Viridiplantae</taxon>
        <taxon>Streptophyta</taxon>
        <taxon>Embryophyta</taxon>
        <taxon>Tracheophyta</taxon>
        <taxon>Spermatophyta</taxon>
        <taxon>Magnoliopsida</taxon>
        <taxon>Liliopsida</taxon>
        <taxon>Poales</taxon>
        <taxon>Poaceae</taxon>
        <taxon>BOP clade</taxon>
        <taxon>Pooideae</taxon>
        <taxon>Triticodae</taxon>
        <taxon>Triticeae</taxon>
        <taxon>Triticinae</taxon>
        <taxon>Triticum</taxon>
    </lineage>
</organism>
<dbReference type="AlphaFoldDB" id="A0A9R1Q191"/>
<evidence type="ECO:0000313" key="2">
    <source>
        <dbReference type="Proteomes" id="UP000324705"/>
    </source>
</evidence>
<name>A0A9R1Q191_TRITD</name>
<dbReference type="EMBL" id="LT934114">
    <property type="protein sequence ID" value="VAH53490.1"/>
    <property type="molecule type" value="Genomic_DNA"/>
</dbReference>
<dbReference type="Gramene" id="TRITD2Bv1G244520.1">
    <property type="protein sequence ID" value="TRITD2Bv1G244520.1"/>
    <property type="gene ID" value="TRITD2Bv1G244520"/>
</dbReference>
<accession>A0A9R1Q191</accession>
<keyword evidence="2" id="KW-1185">Reference proteome</keyword>